<evidence type="ECO:0000259" key="5">
    <source>
        <dbReference type="PROSITE" id="PS51133"/>
    </source>
</evidence>
<dbReference type="AlphaFoldDB" id="A0A6C0K4Z9"/>
<sequence length="391" mass="44895">MPITYPILELKPDGGVEQVKIKQAGATPTLKDFQSHVKKRTLPAPIASYRYSTKRLSFFGYTKGKEGEVSQHQLPPPCEAPEIYGSIILVVHPVKTTWDADSSALEVFTAADYETFYEKACSGDLEEGDLEGGEEDDVDEVDVGDEEEDVVEEETEEGQEGDEEGAEGVDEEGNLEEEEEETPRARVSRRIIKIDPQQLQFQFKSVLEEQDTTDPEAVETNTNRKATFETCRNLLSEHCDDDDIGDLERGIFNASIEEAKRRMIPQTWEHTTFVWIYNMISKRTIGNFNPESYIGNQHLVERWKEGEFTLDQIGRWSPYELKPSNWKHLKDQQFRREKRILEGNLSMATDRFRCSGCHKKMCSYYELQTRSADEPMTIFISCLNCGKNWKQ</sequence>
<feature type="domain" description="TFIIS-type" evidence="5">
    <location>
        <begin position="350"/>
        <end position="390"/>
    </location>
</feature>
<dbReference type="GO" id="GO:0005634">
    <property type="term" value="C:nucleus"/>
    <property type="evidence" value="ECO:0007669"/>
    <property type="project" value="TreeGrafter"/>
</dbReference>
<keyword evidence="1" id="KW-0479">Metal-binding</keyword>
<evidence type="ECO:0000313" key="6">
    <source>
        <dbReference type="EMBL" id="QHU12231.1"/>
    </source>
</evidence>
<evidence type="ECO:0000256" key="4">
    <source>
        <dbReference type="SAM" id="MobiDB-lite"/>
    </source>
</evidence>
<dbReference type="PANTHER" id="PTHR11477">
    <property type="entry name" value="TRANSCRIPTION FACTOR S-II ZINC FINGER DOMAIN-CONTAINING PROTEIN"/>
    <property type="match status" value="1"/>
</dbReference>
<accession>A0A6C0K4Z9</accession>
<dbReference type="PROSITE" id="PS00466">
    <property type="entry name" value="ZF_TFIIS_1"/>
    <property type="match status" value="1"/>
</dbReference>
<dbReference type="GO" id="GO:0006351">
    <property type="term" value="P:DNA-templated transcription"/>
    <property type="evidence" value="ECO:0007669"/>
    <property type="project" value="InterPro"/>
</dbReference>
<dbReference type="PROSITE" id="PS51133">
    <property type="entry name" value="ZF_TFIIS_2"/>
    <property type="match status" value="1"/>
</dbReference>
<dbReference type="PANTHER" id="PTHR11477:SF0">
    <property type="entry name" value="IP08861P-RELATED"/>
    <property type="match status" value="1"/>
</dbReference>
<dbReference type="InterPro" id="IPR001222">
    <property type="entry name" value="Znf_TFIIS"/>
</dbReference>
<dbReference type="GO" id="GO:0008270">
    <property type="term" value="F:zinc ion binding"/>
    <property type="evidence" value="ECO:0007669"/>
    <property type="project" value="UniProtKB-KW"/>
</dbReference>
<feature type="region of interest" description="Disordered" evidence="4">
    <location>
        <begin position="124"/>
        <end position="186"/>
    </location>
</feature>
<keyword evidence="3" id="KW-0862">Zinc</keyword>
<evidence type="ECO:0000256" key="2">
    <source>
        <dbReference type="ARBA" id="ARBA00022771"/>
    </source>
</evidence>
<proteinExistence type="predicted"/>
<evidence type="ECO:0000256" key="3">
    <source>
        <dbReference type="ARBA" id="ARBA00022833"/>
    </source>
</evidence>
<reference evidence="6" key="1">
    <citation type="journal article" date="2020" name="Nature">
        <title>Giant virus diversity and host interactions through global metagenomics.</title>
        <authorList>
            <person name="Schulz F."/>
            <person name="Roux S."/>
            <person name="Paez-Espino D."/>
            <person name="Jungbluth S."/>
            <person name="Walsh D.A."/>
            <person name="Denef V.J."/>
            <person name="McMahon K.D."/>
            <person name="Konstantinidis K.T."/>
            <person name="Eloe-Fadrosh E.A."/>
            <person name="Kyrpides N.C."/>
            <person name="Woyke T."/>
        </authorList>
    </citation>
    <scope>NUCLEOTIDE SEQUENCE</scope>
    <source>
        <strain evidence="6">GVMAG-S-1101171-110</strain>
    </source>
</reference>
<keyword evidence="2" id="KW-0863">Zinc-finger</keyword>
<evidence type="ECO:0000256" key="1">
    <source>
        <dbReference type="ARBA" id="ARBA00022723"/>
    </source>
</evidence>
<protein>
    <recommendedName>
        <fullName evidence="5">TFIIS-type domain-containing protein</fullName>
    </recommendedName>
</protein>
<dbReference type="Pfam" id="PF01096">
    <property type="entry name" value="Zn_ribbon_TFIIS"/>
    <property type="match status" value="1"/>
</dbReference>
<dbReference type="EMBL" id="MN740798">
    <property type="protein sequence ID" value="QHU12231.1"/>
    <property type="molecule type" value="Genomic_DNA"/>
</dbReference>
<dbReference type="SUPFAM" id="SSF57783">
    <property type="entry name" value="Zinc beta-ribbon"/>
    <property type="match status" value="1"/>
</dbReference>
<organism evidence="6">
    <name type="scientific">viral metagenome</name>
    <dbReference type="NCBI Taxonomy" id="1070528"/>
    <lineage>
        <taxon>unclassified sequences</taxon>
        <taxon>metagenomes</taxon>
        <taxon>organismal metagenomes</taxon>
    </lineage>
</organism>
<dbReference type="SMART" id="SM00440">
    <property type="entry name" value="ZnF_C2C2"/>
    <property type="match status" value="1"/>
</dbReference>
<dbReference type="CDD" id="cd13749">
    <property type="entry name" value="Zn-ribbon_TFIIS"/>
    <property type="match status" value="1"/>
</dbReference>
<name>A0A6C0K4Z9_9ZZZZ</name>
<feature type="compositionally biased region" description="Acidic residues" evidence="4">
    <location>
        <begin position="124"/>
        <end position="181"/>
    </location>
</feature>
<dbReference type="Gene3D" id="2.20.25.10">
    <property type="match status" value="1"/>
</dbReference>
<dbReference type="GO" id="GO:0003676">
    <property type="term" value="F:nucleic acid binding"/>
    <property type="evidence" value="ECO:0007669"/>
    <property type="project" value="InterPro"/>
</dbReference>